<evidence type="ECO:0000313" key="3">
    <source>
        <dbReference type="EMBL" id="VAW30235.1"/>
    </source>
</evidence>
<organism evidence="3">
    <name type="scientific">hydrothermal vent metagenome</name>
    <dbReference type="NCBI Taxonomy" id="652676"/>
    <lineage>
        <taxon>unclassified sequences</taxon>
        <taxon>metagenomes</taxon>
        <taxon>ecological metagenomes</taxon>
    </lineage>
</organism>
<feature type="domain" description="Methyltransferase" evidence="2">
    <location>
        <begin position="43"/>
        <end position="130"/>
    </location>
</feature>
<gene>
    <name evidence="3" type="ORF">MNBD_CHLOROFLEXI01-1704</name>
</gene>
<evidence type="ECO:0000256" key="1">
    <source>
        <dbReference type="SAM" id="MobiDB-lite"/>
    </source>
</evidence>
<dbReference type="InterPro" id="IPR029063">
    <property type="entry name" value="SAM-dependent_MTases_sf"/>
</dbReference>
<feature type="compositionally biased region" description="Polar residues" evidence="1">
    <location>
        <begin position="13"/>
        <end position="24"/>
    </location>
</feature>
<feature type="region of interest" description="Disordered" evidence="1">
    <location>
        <begin position="1"/>
        <end position="24"/>
    </location>
</feature>
<accession>A0A3B0UGT3</accession>
<dbReference type="Pfam" id="PF13649">
    <property type="entry name" value="Methyltransf_25"/>
    <property type="match status" value="1"/>
</dbReference>
<dbReference type="Gene3D" id="3.40.50.150">
    <property type="entry name" value="Vaccinia Virus protein VP39"/>
    <property type="match status" value="1"/>
</dbReference>
<evidence type="ECO:0000259" key="2">
    <source>
        <dbReference type="Pfam" id="PF13649"/>
    </source>
</evidence>
<dbReference type="CDD" id="cd02440">
    <property type="entry name" value="AdoMet_MTases"/>
    <property type="match status" value="1"/>
</dbReference>
<name>A0A3B0UGT3_9ZZZZ</name>
<dbReference type="EMBL" id="UOEU01000036">
    <property type="protein sequence ID" value="VAW30235.1"/>
    <property type="molecule type" value="Genomic_DNA"/>
</dbReference>
<proteinExistence type="predicted"/>
<dbReference type="InterPro" id="IPR041698">
    <property type="entry name" value="Methyltransf_25"/>
</dbReference>
<reference evidence="3" key="1">
    <citation type="submission" date="2018-06" db="EMBL/GenBank/DDBJ databases">
        <authorList>
            <person name="Zhirakovskaya E."/>
        </authorList>
    </citation>
    <scope>NUCLEOTIDE SEQUENCE</scope>
</reference>
<dbReference type="SUPFAM" id="SSF53335">
    <property type="entry name" value="S-adenosyl-L-methionine-dependent methyltransferases"/>
    <property type="match status" value="1"/>
</dbReference>
<dbReference type="AlphaFoldDB" id="A0A3B0UGT3"/>
<sequence>MNEHPDAVKWNGRYQTNGPQRQQANPSQLLQNFAHLLPKTGVVLDAAAGVGINTLFVAGRGVPVLALDISEVGLRLLRQRAAELKVGVETAVFDLTHPYFPANCVNAILNFRFLERASFAAYQQALRPGGLLVFETFVHKGGEERPNHFLQPGELRRAFTHFDVIFYAETAVLGYRSGQIRQVAQLVACKPIP</sequence>
<protein>
    <recommendedName>
        <fullName evidence="2">Methyltransferase domain-containing protein</fullName>
    </recommendedName>
</protein>